<reference evidence="1 2" key="1">
    <citation type="journal article" date="2014" name="BMC Genomics">
        <title>Genome and secretome analysis of the hemibiotrophic fungal pathogen, Moniliophthora roreri, which causes frosty pod rot disease of cacao: mechanisms of the biotrophic and necrotrophic phases.</title>
        <authorList>
            <person name="Meinhardt L.W."/>
            <person name="Costa G.G.L."/>
            <person name="Thomazella D.P.T."/>
            <person name="Teixeira P.J.P.L."/>
            <person name="Carazzolle M.F."/>
            <person name="Schuster S.C."/>
            <person name="Carlson J.E."/>
            <person name="Guiltinan M.J."/>
            <person name="Mieczkowski P."/>
            <person name="Farmer A."/>
            <person name="Ramaraj T."/>
            <person name="Crozier J."/>
            <person name="Davis R.E."/>
            <person name="Shao J."/>
            <person name="Melnick R.L."/>
            <person name="Pereira G.A.G."/>
            <person name="Bailey B.A."/>
        </authorList>
    </citation>
    <scope>NUCLEOTIDE SEQUENCE [LARGE SCALE GENOMIC DNA]</scope>
    <source>
        <strain evidence="1 2">MCA 2997</strain>
    </source>
</reference>
<protein>
    <submittedName>
        <fullName evidence="1">Uncharacterized protein</fullName>
    </submittedName>
</protein>
<dbReference type="Proteomes" id="UP000017559">
    <property type="component" value="Unassembled WGS sequence"/>
</dbReference>
<organism evidence="1 2">
    <name type="scientific">Moniliophthora roreri (strain MCA 2997)</name>
    <name type="common">Cocoa frosty pod rot fungus</name>
    <name type="synonym">Crinipellis roreri</name>
    <dbReference type="NCBI Taxonomy" id="1381753"/>
    <lineage>
        <taxon>Eukaryota</taxon>
        <taxon>Fungi</taxon>
        <taxon>Dikarya</taxon>
        <taxon>Basidiomycota</taxon>
        <taxon>Agaricomycotina</taxon>
        <taxon>Agaricomycetes</taxon>
        <taxon>Agaricomycetidae</taxon>
        <taxon>Agaricales</taxon>
        <taxon>Marasmiineae</taxon>
        <taxon>Marasmiaceae</taxon>
        <taxon>Moniliophthora</taxon>
    </lineage>
</organism>
<evidence type="ECO:0000313" key="2">
    <source>
        <dbReference type="Proteomes" id="UP000017559"/>
    </source>
</evidence>
<sequence>MQRPHKRSKDYADLCVLLKYWFWHNPNFTPSEEQLNILCASLGWIARDLGVPDSYEFKVVILKGTDFDVTGLKSGLYMIVDNKVIMVDGSEALCFKGPAVENEAGPSNSTADAGPSALATPYAISPSNTVDSTNEASAVAANNANPLLPSSKLVDMPQPMSLLTLSSALNNITFFSLPHLLTASKSDDKDKVLYTLPT</sequence>
<dbReference type="KEGG" id="mrr:Moror_16564"/>
<dbReference type="EMBL" id="AWSO01002492">
    <property type="protein sequence ID" value="ESK81403.1"/>
    <property type="molecule type" value="Genomic_DNA"/>
</dbReference>
<proteinExistence type="predicted"/>
<comment type="caution">
    <text evidence="1">The sequence shown here is derived from an EMBL/GenBank/DDBJ whole genome shotgun (WGS) entry which is preliminary data.</text>
</comment>
<gene>
    <name evidence="1" type="ORF">Moror_16564</name>
</gene>
<dbReference type="AlphaFoldDB" id="V2W3L9"/>
<dbReference type="HOGENOM" id="CLU_108128_0_0_1"/>
<evidence type="ECO:0000313" key="1">
    <source>
        <dbReference type="EMBL" id="ESK81403.1"/>
    </source>
</evidence>
<accession>V2W3L9</accession>
<name>V2W3L9_MONRO</name>
<keyword evidence="2" id="KW-1185">Reference proteome</keyword>